<keyword evidence="1" id="KW-0472">Membrane</keyword>
<keyword evidence="1" id="KW-1133">Transmembrane helix</keyword>
<gene>
    <name evidence="2" type="ORF">T4D_4058</name>
</gene>
<protein>
    <submittedName>
        <fullName evidence="2">Uncharacterized protein</fullName>
    </submittedName>
</protein>
<feature type="transmembrane region" description="Helical" evidence="1">
    <location>
        <begin position="105"/>
        <end position="125"/>
    </location>
</feature>
<accession>A0A0V1FH12</accession>
<dbReference type="Proteomes" id="UP000054995">
    <property type="component" value="Unassembled WGS sequence"/>
</dbReference>
<dbReference type="AlphaFoldDB" id="A0A0V1FH12"/>
<name>A0A0V1FH12_TRIPS</name>
<keyword evidence="1" id="KW-0812">Transmembrane</keyword>
<keyword evidence="3" id="KW-1185">Reference proteome</keyword>
<proteinExistence type="predicted"/>
<organism evidence="2 3">
    <name type="scientific">Trichinella pseudospiralis</name>
    <name type="common">Parasitic roundworm</name>
    <dbReference type="NCBI Taxonomy" id="6337"/>
    <lineage>
        <taxon>Eukaryota</taxon>
        <taxon>Metazoa</taxon>
        <taxon>Ecdysozoa</taxon>
        <taxon>Nematoda</taxon>
        <taxon>Enoplea</taxon>
        <taxon>Dorylaimia</taxon>
        <taxon>Trichinellida</taxon>
        <taxon>Trichinellidae</taxon>
        <taxon>Trichinella</taxon>
    </lineage>
</organism>
<evidence type="ECO:0000256" key="1">
    <source>
        <dbReference type="SAM" id="Phobius"/>
    </source>
</evidence>
<evidence type="ECO:0000313" key="3">
    <source>
        <dbReference type="Proteomes" id="UP000054995"/>
    </source>
</evidence>
<sequence>MICNTLLARVDLEIVKFWWYFLHRRQHFSGPVRARLDAFMARRHLDADVWPTIYDPSFCCGPVCRCLWSSDCNVNRFRPPTRLWEEKKIAQCTTKNQQTRTKTGLLPSIGSLNLALNKFVLFAIWRRVFGRVWMGILLSSAAVSCSAVADNARIFSMSKAVCLTSSDFYAAILLLYLTSLC</sequence>
<feature type="transmembrane region" description="Helical" evidence="1">
    <location>
        <begin position="131"/>
        <end position="149"/>
    </location>
</feature>
<feature type="transmembrane region" description="Helical" evidence="1">
    <location>
        <begin position="161"/>
        <end position="179"/>
    </location>
</feature>
<comment type="caution">
    <text evidence="2">The sequence shown here is derived from an EMBL/GenBank/DDBJ whole genome shotgun (WGS) entry which is preliminary data.</text>
</comment>
<dbReference type="EMBL" id="JYDT01000092">
    <property type="protein sequence ID" value="KRY85350.1"/>
    <property type="molecule type" value="Genomic_DNA"/>
</dbReference>
<evidence type="ECO:0000313" key="2">
    <source>
        <dbReference type="EMBL" id="KRY85350.1"/>
    </source>
</evidence>
<reference evidence="2 3" key="1">
    <citation type="submission" date="2015-01" db="EMBL/GenBank/DDBJ databases">
        <title>Evolution of Trichinella species and genotypes.</title>
        <authorList>
            <person name="Korhonen P.K."/>
            <person name="Edoardo P."/>
            <person name="Giuseppe L.R."/>
            <person name="Gasser R.B."/>
        </authorList>
    </citation>
    <scope>NUCLEOTIDE SEQUENCE [LARGE SCALE GENOMIC DNA]</scope>
    <source>
        <strain evidence="2">ISS470</strain>
    </source>
</reference>